<keyword evidence="8" id="KW-0175">Coiled coil</keyword>
<dbReference type="InterPro" id="IPR052374">
    <property type="entry name" value="SERAC1"/>
</dbReference>
<keyword evidence="5" id="KW-0256">Endoplasmic reticulum</keyword>
<evidence type="ECO:0000256" key="9">
    <source>
        <dbReference type="SAM" id="MobiDB-lite"/>
    </source>
</evidence>
<evidence type="ECO:0000256" key="1">
    <source>
        <dbReference type="ARBA" id="ARBA00004173"/>
    </source>
</evidence>
<proteinExistence type="inferred from homology"/>
<evidence type="ECO:0000256" key="7">
    <source>
        <dbReference type="ARBA" id="ARBA00023136"/>
    </source>
</evidence>
<comment type="subcellular location">
    <subcellularLocation>
        <location evidence="2">Endoplasmic reticulum</location>
    </subcellularLocation>
    <subcellularLocation>
        <location evidence="3">Membrane</location>
    </subcellularLocation>
    <subcellularLocation>
        <location evidence="1">Mitochondrion</location>
    </subcellularLocation>
</comment>
<dbReference type="PANTHER" id="PTHR48182:SF2">
    <property type="entry name" value="PROTEIN SERAC1"/>
    <property type="match status" value="1"/>
</dbReference>
<dbReference type="InterPro" id="IPR029058">
    <property type="entry name" value="AB_hydrolase_fold"/>
</dbReference>
<sequence length="325" mass="35911">KTCSIVAVHGLNGDATCSWTNESPSGASTMWLRDLLPYKLPNARVMSFGYNASVIGNTSVAGVRENARRLLSLLRDKREEEEEEEDEVRSHSRGSIVFVGHSLGGIVIKQALRIANNESSSFADIAENITGLVFFGTPHRGADAATWASLVAGITTTAFGRSPKSVFLRTLKPNSRDLMDISEDFRPLSTKYANVSFVESDVLSGLRRVVVERYSAVMELAHEEAVIISGNHSTMCKFARDDPRFDTVWKAIKRVSHSPLQIQKPRSPESEMAREPQGQGRRLPDQYTDQAYAPLLVGVKRTEQWLLQRAVRQPSGGFVVASFEA</sequence>
<dbReference type="EMBL" id="JAULSO010000002">
    <property type="protein sequence ID" value="KAK3689030.1"/>
    <property type="molecule type" value="Genomic_DNA"/>
</dbReference>
<evidence type="ECO:0000313" key="12">
    <source>
        <dbReference type="Proteomes" id="UP001270362"/>
    </source>
</evidence>
<dbReference type="SUPFAM" id="SSF53474">
    <property type="entry name" value="alpha/beta-Hydrolases"/>
    <property type="match status" value="1"/>
</dbReference>
<name>A0AAE0XAD2_9PEZI</name>
<dbReference type="GO" id="GO:0005739">
    <property type="term" value="C:mitochondrion"/>
    <property type="evidence" value="ECO:0007669"/>
    <property type="project" value="UniProtKB-SubCell"/>
</dbReference>
<accession>A0AAE0XAD2</accession>
<evidence type="ECO:0000256" key="6">
    <source>
        <dbReference type="ARBA" id="ARBA00023128"/>
    </source>
</evidence>
<evidence type="ECO:0000256" key="5">
    <source>
        <dbReference type="ARBA" id="ARBA00022824"/>
    </source>
</evidence>
<dbReference type="GO" id="GO:0005783">
    <property type="term" value="C:endoplasmic reticulum"/>
    <property type="evidence" value="ECO:0007669"/>
    <property type="project" value="UniProtKB-SubCell"/>
</dbReference>
<keyword evidence="11" id="KW-0378">Hydrolase</keyword>
<evidence type="ECO:0000256" key="3">
    <source>
        <dbReference type="ARBA" id="ARBA00004370"/>
    </source>
</evidence>
<dbReference type="Gene3D" id="3.40.50.1820">
    <property type="entry name" value="alpha/beta hydrolase"/>
    <property type="match status" value="1"/>
</dbReference>
<keyword evidence="12" id="KW-1185">Reference proteome</keyword>
<evidence type="ECO:0000256" key="4">
    <source>
        <dbReference type="ARBA" id="ARBA00007920"/>
    </source>
</evidence>
<comment type="caution">
    <text evidence="11">The sequence shown here is derived from an EMBL/GenBank/DDBJ whole genome shotgun (WGS) entry which is preliminary data.</text>
</comment>
<evidence type="ECO:0000313" key="11">
    <source>
        <dbReference type="EMBL" id="KAK3689030.1"/>
    </source>
</evidence>
<dbReference type="Pfam" id="PF05057">
    <property type="entry name" value="DUF676"/>
    <property type="match status" value="1"/>
</dbReference>
<dbReference type="GO" id="GO:0016787">
    <property type="term" value="F:hydrolase activity"/>
    <property type="evidence" value="ECO:0007669"/>
    <property type="project" value="UniProtKB-KW"/>
</dbReference>
<protein>
    <submittedName>
        <fullName evidence="11">Alpha/Beta hydrolase protein</fullName>
    </submittedName>
</protein>
<dbReference type="AlphaFoldDB" id="A0AAE0XAD2"/>
<feature type="non-terminal residue" evidence="11">
    <location>
        <position position="1"/>
    </location>
</feature>
<keyword evidence="7" id="KW-0472">Membrane</keyword>
<reference evidence="11" key="2">
    <citation type="submission" date="2023-06" db="EMBL/GenBank/DDBJ databases">
        <authorList>
            <consortium name="Lawrence Berkeley National Laboratory"/>
            <person name="Haridas S."/>
            <person name="Hensen N."/>
            <person name="Bonometti L."/>
            <person name="Westerberg I."/>
            <person name="Brannstrom I.O."/>
            <person name="Guillou S."/>
            <person name="Cros-Aarteil S."/>
            <person name="Calhoun S."/>
            <person name="Kuo A."/>
            <person name="Mondo S."/>
            <person name="Pangilinan J."/>
            <person name="Riley R."/>
            <person name="Labutti K."/>
            <person name="Andreopoulos B."/>
            <person name="Lipzen A."/>
            <person name="Chen C."/>
            <person name="Yanf M."/>
            <person name="Daum C."/>
            <person name="Ng V."/>
            <person name="Clum A."/>
            <person name="Steindorff A."/>
            <person name="Ohm R."/>
            <person name="Martin F."/>
            <person name="Silar P."/>
            <person name="Natvig D."/>
            <person name="Lalanne C."/>
            <person name="Gautier V."/>
            <person name="Ament-Velasquez S.L."/>
            <person name="Kruys A."/>
            <person name="Hutchinson M.I."/>
            <person name="Powell A.J."/>
            <person name="Barry K."/>
            <person name="Miller A.N."/>
            <person name="Grigoriev I.V."/>
            <person name="Debuchy R."/>
            <person name="Gladieux P."/>
            <person name="Thoren M.H."/>
            <person name="Johannesson H."/>
        </authorList>
    </citation>
    <scope>NUCLEOTIDE SEQUENCE</scope>
    <source>
        <strain evidence="11">CBS 314.62</strain>
    </source>
</reference>
<keyword evidence="6" id="KW-0496">Mitochondrion</keyword>
<dbReference type="Proteomes" id="UP001270362">
    <property type="component" value="Unassembled WGS sequence"/>
</dbReference>
<feature type="domain" description="DUF676" evidence="10">
    <location>
        <begin position="5"/>
        <end position="146"/>
    </location>
</feature>
<organism evidence="11 12">
    <name type="scientific">Podospora appendiculata</name>
    <dbReference type="NCBI Taxonomy" id="314037"/>
    <lineage>
        <taxon>Eukaryota</taxon>
        <taxon>Fungi</taxon>
        <taxon>Dikarya</taxon>
        <taxon>Ascomycota</taxon>
        <taxon>Pezizomycotina</taxon>
        <taxon>Sordariomycetes</taxon>
        <taxon>Sordariomycetidae</taxon>
        <taxon>Sordariales</taxon>
        <taxon>Podosporaceae</taxon>
        <taxon>Podospora</taxon>
    </lineage>
</organism>
<reference evidence="11" key="1">
    <citation type="journal article" date="2023" name="Mol. Phylogenet. Evol.">
        <title>Genome-scale phylogeny and comparative genomics of the fungal order Sordariales.</title>
        <authorList>
            <person name="Hensen N."/>
            <person name="Bonometti L."/>
            <person name="Westerberg I."/>
            <person name="Brannstrom I.O."/>
            <person name="Guillou S."/>
            <person name="Cros-Aarteil S."/>
            <person name="Calhoun S."/>
            <person name="Haridas S."/>
            <person name="Kuo A."/>
            <person name="Mondo S."/>
            <person name="Pangilinan J."/>
            <person name="Riley R."/>
            <person name="LaButti K."/>
            <person name="Andreopoulos B."/>
            <person name="Lipzen A."/>
            <person name="Chen C."/>
            <person name="Yan M."/>
            <person name="Daum C."/>
            <person name="Ng V."/>
            <person name="Clum A."/>
            <person name="Steindorff A."/>
            <person name="Ohm R.A."/>
            <person name="Martin F."/>
            <person name="Silar P."/>
            <person name="Natvig D.O."/>
            <person name="Lalanne C."/>
            <person name="Gautier V."/>
            <person name="Ament-Velasquez S.L."/>
            <person name="Kruys A."/>
            <person name="Hutchinson M.I."/>
            <person name="Powell A.J."/>
            <person name="Barry K."/>
            <person name="Miller A.N."/>
            <person name="Grigoriev I.V."/>
            <person name="Debuchy R."/>
            <person name="Gladieux P."/>
            <person name="Hiltunen Thoren M."/>
            <person name="Johannesson H."/>
        </authorList>
    </citation>
    <scope>NUCLEOTIDE SEQUENCE</scope>
    <source>
        <strain evidence="11">CBS 314.62</strain>
    </source>
</reference>
<evidence type="ECO:0000256" key="8">
    <source>
        <dbReference type="SAM" id="Coils"/>
    </source>
</evidence>
<dbReference type="InterPro" id="IPR007751">
    <property type="entry name" value="DUF676_lipase-like"/>
</dbReference>
<dbReference type="GO" id="GO:0016020">
    <property type="term" value="C:membrane"/>
    <property type="evidence" value="ECO:0007669"/>
    <property type="project" value="UniProtKB-SubCell"/>
</dbReference>
<evidence type="ECO:0000256" key="2">
    <source>
        <dbReference type="ARBA" id="ARBA00004240"/>
    </source>
</evidence>
<feature type="region of interest" description="Disordered" evidence="9">
    <location>
        <begin position="260"/>
        <end position="285"/>
    </location>
</feature>
<dbReference type="PANTHER" id="PTHR48182">
    <property type="entry name" value="PROTEIN SERAC1"/>
    <property type="match status" value="1"/>
</dbReference>
<evidence type="ECO:0000259" key="10">
    <source>
        <dbReference type="Pfam" id="PF05057"/>
    </source>
</evidence>
<gene>
    <name evidence="11" type="ORF">B0T22DRAFT_377477</name>
</gene>
<feature type="coiled-coil region" evidence="8">
    <location>
        <begin position="64"/>
        <end position="91"/>
    </location>
</feature>
<comment type="similarity">
    <text evidence="4">Belongs to the putative lipase ROG1 family.</text>
</comment>